<evidence type="ECO:0000256" key="4">
    <source>
        <dbReference type="ARBA" id="ARBA00023242"/>
    </source>
</evidence>
<dbReference type="Pfam" id="PF00307">
    <property type="entry name" value="CH"/>
    <property type="match status" value="1"/>
</dbReference>
<comment type="subcellular location">
    <subcellularLocation>
        <location evidence="1">Nucleus</location>
    </subcellularLocation>
</comment>
<feature type="region of interest" description="Disordered" evidence="5">
    <location>
        <begin position="1015"/>
        <end position="1159"/>
    </location>
</feature>
<feature type="compositionally biased region" description="Low complexity" evidence="5">
    <location>
        <begin position="1485"/>
        <end position="1500"/>
    </location>
</feature>
<dbReference type="Pfam" id="PF25408">
    <property type="entry name" value="AAA_lid_NAV1"/>
    <property type="match status" value="1"/>
</dbReference>
<feature type="compositionally biased region" description="Basic and acidic residues" evidence="5">
    <location>
        <begin position="424"/>
        <end position="445"/>
    </location>
</feature>
<dbReference type="FunFam" id="3.40.50.300:FF:001111">
    <property type="entry name" value="neuron navigator 2 isoform X3"/>
    <property type="match status" value="1"/>
</dbReference>
<feature type="compositionally biased region" description="Low complexity" evidence="5">
    <location>
        <begin position="1463"/>
        <end position="1476"/>
    </location>
</feature>
<feature type="compositionally biased region" description="Basic and acidic residues" evidence="5">
    <location>
        <begin position="934"/>
        <end position="946"/>
    </location>
</feature>
<feature type="compositionally biased region" description="Basic and acidic residues" evidence="5">
    <location>
        <begin position="455"/>
        <end position="465"/>
    </location>
</feature>
<dbReference type="InterPro" id="IPR027417">
    <property type="entry name" value="P-loop_NTPase"/>
</dbReference>
<keyword evidence="4" id="KW-0539">Nucleus</keyword>
<feature type="region of interest" description="Disordered" evidence="5">
    <location>
        <begin position="1630"/>
        <end position="1657"/>
    </location>
</feature>
<feature type="compositionally biased region" description="Polar residues" evidence="5">
    <location>
        <begin position="268"/>
        <end position="282"/>
    </location>
</feature>
<dbReference type="InterPro" id="IPR001715">
    <property type="entry name" value="CH_dom"/>
</dbReference>
<dbReference type="GO" id="GO:0005634">
    <property type="term" value="C:nucleus"/>
    <property type="evidence" value="ECO:0007669"/>
    <property type="project" value="UniProtKB-SubCell"/>
</dbReference>
<evidence type="ECO:0000256" key="3">
    <source>
        <dbReference type="ARBA" id="ARBA00023054"/>
    </source>
</evidence>
<feature type="compositionally biased region" description="Polar residues" evidence="5">
    <location>
        <begin position="811"/>
        <end position="825"/>
    </location>
</feature>
<dbReference type="InterPro" id="IPR057126">
    <property type="entry name" value="NAV1-like_ubiquitin-like"/>
</dbReference>
<comment type="caution">
    <text evidence="7">The sequence shown here is derived from an EMBL/GenBank/DDBJ whole genome shotgun (WGS) entry which is preliminary data.</text>
</comment>
<dbReference type="Proteomes" id="UP000606274">
    <property type="component" value="Unassembled WGS sequence"/>
</dbReference>
<dbReference type="CDD" id="cd21285">
    <property type="entry name" value="CH_NAV2"/>
    <property type="match status" value="1"/>
</dbReference>
<dbReference type="Gene3D" id="1.10.418.10">
    <property type="entry name" value="Calponin-like domain"/>
    <property type="match status" value="1"/>
</dbReference>
<dbReference type="GO" id="GO:0022008">
    <property type="term" value="P:neurogenesis"/>
    <property type="evidence" value="ECO:0007669"/>
    <property type="project" value="InterPro"/>
</dbReference>
<dbReference type="InterPro" id="IPR036872">
    <property type="entry name" value="CH_dom_sf"/>
</dbReference>
<accession>A0A8T0BK48</accession>
<dbReference type="InterPro" id="IPR057568">
    <property type="entry name" value="CortBP2_NAV1-like_AAA_lid"/>
</dbReference>
<proteinExistence type="inferred from homology"/>
<dbReference type="PANTHER" id="PTHR12784:SF6">
    <property type="entry name" value="NEURON NAVIGATOR 2"/>
    <property type="match status" value="1"/>
</dbReference>
<reference evidence="7" key="1">
    <citation type="submission" date="2020-08" db="EMBL/GenBank/DDBJ databases">
        <title>Chromosome-level assembly of Southern catfish (Silurus meridionalis) provides insights into visual adaptation to the nocturnal and benthic lifestyles.</title>
        <authorList>
            <person name="Zhang Y."/>
            <person name="Wang D."/>
            <person name="Peng Z."/>
        </authorList>
    </citation>
    <scope>NUCLEOTIDE SEQUENCE</scope>
    <source>
        <strain evidence="7">SWU-2019-XX</strain>
        <tissue evidence="7">Muscle</tissue>
    </source>
</reference>
<dbReference type="FunFam" id="1.10.418.10:FF:000018">
    <property type="entry name" value="Neuron navigator 2"/>
    <property type="match status" value="1"/>
</dbReference>
<dbReference type="PROSITE" id="PS50021">
    <property type="entry name" value="CH"/>
    <property type="match status" value="1"/>
</dbReference>
<dbReference type="InterPro" id="IPR039041">
    <property type="entry name" value="Nav/unc-53"/>
</dbReference>
<feature type="region of interest" description="Disordered" evidence="5">
    <location>
        <begin position="1299"/>
        <end position="1371"/>
    </location>
</feature>
<evidence type="ECO:0000256" key="5">
    <source>
        <dbReference type="SAM" id="MobiDB-lite"/>
    </source>
</evidence>
<protein>
    <recommendedName>
        <fullName evidence="6">Calponin-homology (CH) domain-containing protein</fullName>
    </recommendedName>
</protein>
<dbReference type="SMART" id="SM00033">
    <property type="entry name" value="CH"/>
    <property type="match status" value="1"/>
</dbReference>
<keyword evidence="3" id="KW-0175">Coiled coil</keyword>
<feature type="compositionally biased region" description="Low complexity" evidence="5">
    <location>
        <begin position="913"/>
        <end position="924"/>
    </location>
</feature>
<dbReference type="SUPFAM" id="SSF52540">
    <property type="entry name" value="P-loop containing nucleoside triphosphate hydrolases"/>
    <property type="match status" value="1"/>
</dbReference>
<feature type="compositionally biased region" description="Polar residues" evidence="5">
    <location>
        <begin position="1040"/>
        <end position="1052"/>
    </location>
</feature>
<keyword evidence="8" id="KW-1185">Reference proteome</keyword>
<feature type="compositionally biased region" description="Basic and acidic residues" evidence="5">
    <location>
        <begin position="1309"/>
        <end position="1319"/>
    </location>
</feature>
<sequence length="2146" mass="233989">MPAILVSPKMKSGLPKPVHSALPIPQAHIQTRAIQSSGAKLMQHSSLRRSSQTSTSAPQRKSLHTSNETSTDPQIYTDWANHYLAKSGHKRLIRDLQQDVADGVLLAELIQVVANERIADINGYPENRSQMIENIDACLGFLAAKGVNIKGLCAEEIRSGNLKAILGLFFSLSRYKQQQQHEALKQAKDETHVLEVARVQCPSPSQVHSPWCTPHTPSCPVHIHEQDTSASGLKTQEDMQSRLPGPSIQPRRSSSRRSQSFIHRDESPTLTCLQHTDKSSPSPVMLDQEPPSSPVLQSGSTSSTKGWRSKSLNAKHSATSSILSIKQPSSPSLEVPPKVIAQKSMLDKLKLFNSRPSSRASSIISLEDPEGSNTDLNEANICHVHPEAHLGNQQPLMASNSSPKLALKGIGQRTLSRTLLPKMKASEKDKDKVKAKGKTDKDKTTKRSSGVEQNRNVDEQNETRAEPSTMTEGKKSSLIPKGTKSHSNTKKEVSSQSSIPKPGHTSKVSGVIKNSVALPGGKVENSRAFRTGGSLLAYKCSMENKNFNSATSLVEGRCSHNTSTSIAQTSNVNNIQLPQTQHSHPNTATVAPFMYRSQTDVDKSGMSEGGEWNKERSNLRSKSIHTSLESLKGEDSESKRLRTVKNIADLRQNLEETMSSLRHVTHISHSTLQTTFDACITTEISTKGSLGLTPCPVSASPWRQSASSPRLQAGDAPSLDSGYSNTGVMLEGMTTDSAGYVSDGDILGKSVRMDSATSGYVTDGGQSVYTLRTHKHSSTLLHCESRTDIDSWDDSSSVSSGISDALDTDELNTSSSLSSFVNTPSAPRRDIEEQLQTDAEKRSAFGCGSTWNEALRRPDGCSDPDVVMETNSKWCNPSDFSDELESGLTRRKPHTISQTGSWRRGMSTQMGITNPRTKTPTPTNCSPLKIHSNGKTDDAKVSEKSRFSPQIPTYESKKLPSSSGSHTPTNTFGFKKTSSSAIITASGAVLTSGSATLGKIPKSIGFSSSRLVGKHTSVDDGYLPPSSRTTLQYRSLPRPSRSNSGMGTTRSTGRPIDASPISKGTATLPNPKSRSLARSNANKTDREKGVFSDTDSLALGPLNKASCGAQCQPGRQTAGKSSDTSPTLRRLFGSKPGTKPTPNTTSENMKNSTIISNPHTSSIQTCSLAAAPVSSGGTRGVLHGETLPIMQNSTSNDSMKASLGKEVMLSTCSERTSTVRAGQSDRYSHLPQGRAHDDARDWMTCHPNGGNQDLPGSSTFSPASTLSSPSATRFNFNTIGTRVEGSQTMAVQINPAIPRLSSSSANQDGPHEQHADSRLRNATLTLVEKTRTMSSSGSFREPPEEVHGSSLSLVSNTSSVYSTPEEKSQSEIRKLRRELEASQEKVSTLTTQLSANAHLVAAFEQSLGNMTIRLQSLTTTAEQKDSELNEMRKTIELLKKQNIAAQAAISGVINTPVTPNKDSSSGSSLSAAAEAADLQIQRQPSSDSVSSLTSHSSLELDANSKKKRKNWLRSSFKQAFSKKKAPKSASSHSDVEEMDESSAPSSPRLPYGCHSAGTSLLRHSHSNSLISECTDCETEAVMHLRSELRDKEMKLTDIRLEALSSAHQLDQLRESMNCMQVEMEKLKVENERLRTPSRGSCSTTTSQPSVCPSNHGLSTQLSLTESTSLDMLLEDSSDGGSRKDGHHVKVVVSLNRDPERKEGCRRRDFLIGCIGVSNKTKWEVLDGVIRRLFKEYIIHVDPVSQLGLNTDSVLSYGIGDIRRTSEADTPELLPCGYLVGNSDTISVHLKGVEEHSEDALVFETLIPKPILNRYVSQLKEHRRIVLSGPSGTGKSYLAMRLAEHMVLMEGHSLSKQLITSFNVDNKSSKELKQYLSNLTEQCISSTRAAEAPRVVVIENLHHLGSLSEIFNGLLNCKHQRCPYIICTINQTSSTTSTPDLQLHHNFRWLLCANHAEPVKGFLGRFLQRKLLETEISSRTRNADLVKIIEWIPCVWQHLNHFLEKHSSSDVTIGPRLFLSCPMDVEGSQVWFTDLWNYSIIPYMLDAVRVGLQLYGRKAAWEDPSLWVLENYPWPPGPQQLQCPSLLQLRREDVGFDSFPCEPGTQGTEITLDGAECDPLMNMLMRLKEAAHCTGPLIDDSDSLQQL</sequence>
<gene>
    <name evidence="7" type="ORF">HF521_018859</name>
</gene>
<feature type="compositionally biased region" description="Polar residues" evidence="5">
    <location>
        <begin position="1113"/>
        <end position="1127"/>
    </location>
</feature>
<feature type="compositionally biased region" description="Polar residues" evidence="5">
    <location>
        <begin position="1062"/>
        <end position="1082"/>
    </location>
</feature>
<feature type="region of interest" description="Disordered" evidence="5">
    <location>
        <begin position="602"/>
        <end position="637"/>
    </location>
</feature>
<comment type="similarity">
    <text evidence="2">Belongs to the Nav/unc-53 family.</text>
</comment>
<feature type="domain" description="Calponin-homology (CH)" evidence="6">
    <location>
        <begin position="70"/>
        <end position="177"/>
    </location>
</feature>
<dbReference type="SUPFAM" id="SSF47576">
    <property type="entry name" value="Calponin-homology domain, CH-domain"/>
    <property type="match status" value="1"/>
</dbReference>
<feature type="region of interest" description="Disordered" evidence="5">
    <location>
        <begin position="1454"/>
        <end position="1505"/>
    </location>
</feature>
<feature type="region of interest" description="Disordered" evidence="5">
    <location>
        <begin position="412"/>
        <end position="511"/>
    </location>
</feature>
<feature type="compositionally biased region" description="Polar residues" evidence="5">
    <location>
        <begin position="947"/>
        <end position="970"/>
    </location>
</feature>
<evidence type="ECO:0000313" key="8">
    <source>
        <dbReference type="Proteomes" id="UP000606274"/>
    </source>
</evidence>
<feature type="compositionally biased region" description="Polar residues" evidence="5">
    <location>
        <begin position="1140"/>
        <end position="1159"/>
    </location>
</feature>
<dbReference type="PANTHER" id="PTHR12784">
    <property type="entry name" value="STEERIN"/>
    <property type="match status" value="1"/>
</dbReference>
<feature type="region of interest" description="Disordered" evidence="5">
    <location>
        <begin position="808"/>
        <end position="829"/>
    </location>
</feature>
<name>A0A8T0BK48_SILME</name>
<evidence type="ECO:0000259" key="6">
    <source>
        <dbReference type="PROSITE" id="PS50021"/>
    </source>
</evidence>
<evidence type="ECO:0000256" key="2">
    <source>
        <dbReference type="ARBA" id="ARBA00006255"/>
    </source>
</evidence>
<feature type="compositionally biased region" description="Polar residues" evidence="5">
    <location>
        <begin position="620"/>
        <end position="629"/>
    </location>
</feature>
<dbReference type="Pfam" id="PF23092">
    <property type="entry name" value="Ubiquitin_6"/>
    <property type="match status" value="1"/>
</dbReference>
<evidence type="ECO:0000256" key="1">
    <source>
        <dbReference type="ARBA" id="ARBA00004123"/>
    </source>
</evidence>
<feature type="region of interest" description="Disordered" evidence="5">
    <location>
        <begin position="1522"/>
        <end position="1550"/>
    </location>
</feature>
<feature type="compositionally biased region" description="Low complexity" evidence="5">
    <location>
        <begin position="1349"/>
        <end position="1363"/>
    </location>
</feature>
<dbReference type="Gene3D" id="3.40.50.300">
    <property type="entry name" value="P-loop containing nucleotide triphosphate hydrolases"/>
    <property type="match status" value="1"/>
</dbReference>
<organism evidence="7 8">
    <name type="scientific">Silurus meridionalis</name>
    <name type="common">Southern catfish</name>
    <name type="synonym">Silurus soldatovi meridionalis</name>
    <dbReference type="NCBI Taxonomy" id="175797"/>
    <lineage>
        <taxon>Eukaryota</taxon>
        <taxon>Metazoa</taxon>
        <taxon>Chordata</taxon>
        <taxon>Craniata</taxon>
        <taxon>Vertebrata</taxon>
        <taxon>Euteleostomi</taxon>
        <taxon>Actinopterygii</taxon>
        <taxon>Neopterygii</taxon>
        <taxon>Teleostei</taxon>
        <taxon>Ostariophysi</taxon>
        <taxon>Siluriformes</taxon>
        <taxon>Siluridae</taxon>
        <taxon>Silurus</taxon>
    </lineage>
</organism>
<dbReference type="EMBL" id="JABFDY010000005">
    <property type="protein sequence ID" value="KAF7707641.1"/>
    <property type="molecule type" value="Genomic_DNA"/>
</dbReference>
<feature type="region of interest" description="Disordered" evidence="5">
    <location>
        <begin position="883"/>
        <end position="970"/>
    </location>
</feature>
<evidence type="ECO:0000313" key="7">
    <source>
        <dbReference type="EMBL" id="KAF7707641.1"/>
    </source>
</evidence>
<feature type="region of interest" description="Disordered" evidence="5">
    <location>
        <begin position="227"/>
        <end position="335"/>
    </location>
</feature>
<feature type="compositionally biased region" description="Basic and acidic residues" evidence="5">
    <location>
        <begin position="602"/>
        <end position="618"/>
    </location>
</feature>
<feature type="compositionally biased region" description="Polar residues" evidence="5">
    <location>
        <begin position="895"/>
        <end position="912"/>
    </location>
</feature>
<feature type="compositionally biased region" description="Polar residues" evidence="5">
    <location>
        <begin position="294"/>
        <end position="332"/>
    </location>
</feature>
<feature type="compositionally biased region" description="Polar residues" evidence="5">
    <location>
        <begin position="1637"/>
        <end position="1656"/>
    </location>
</feature>
<feature type="region of interest" description="Disordered" evidence="5">
    <location>
        <begin position="34"/>
        <end position="71"/>
    </location>
</feature>